<accession>A0A0N8E7V4</accession>
<evidence type="ECO:0000313" key="1">
    <source>
        <dbReference type="EMBL" id="JAN41501.1"/>
    </source>
</evidence>
<reference evidence="1" key="1">
    <citation type="submission" date="2015-10" db="EMBL/GenBank/DDBJ databases">
        <title>EvidentialGene: Evidence-directed Construction of Complete mRNA Transcriptomes without Genomes.</title>
        <authorList>
            <person name="Gilbert D.G."/>
        </authorList>
    </citation>
    <scope>NUCLEOTIDE SEQUENCE</scope>
</reference>
<protein>
    <submittedName>
        <fullName evidence="1">Uncharacterized protein</fullName>
    </submittedName>
</protein>
<dbReference type="EMBL" id="GDIQ01053236">
    <property type="protein sequence ID" value="JAN41501.1"/>
    <property type="molecule type" value="Transcribed_RNA"/>
</dbReference>
<name>A0A0N8E7V4_9CRUS</name>
<sequence length="52" mass="5922">MKTTHFLILVFLFRLETAFLIALALTQVTGKKKGEMSKLDLIFQSLDNGYCL</sequence>
<proteinExistence type="predicted"/>
<dbReference type="AlphaFoldDB" id="A0A0N8E7V4"/>
<organism evidence="1">
    <name type="scientific">Daphnia magna</name>
    <dbReference type="NCBI Taxonomy" id="35525"/>
    <lineage>
        <taxon>Eukaryota</taxon>
        <taxon>Metazoa</taxon>
        <taxon>Ecdysozoa</taxon>
        <taxon>Arthropoda</taxon>
        <taxon>Crustacea</taxon>
        <taxon>Branchiopoda</taxon>
        <taxon>Diplostraca</taxon>
        <taxon>Cladocera</taxon>
        <taxon>Anomopoda</taxon>
        <taxon>Daphniidae</taxon>
        <taxon>Daphnia</taxon>
    </lineage>
</organism>